<reference evidence="1 2" key="1">
    <citation type="submission" date="2015-11" db="EMBL/GenBank/DDBJ databases">
        <title>Genomic analysis of 38 Legionella species identifies large and diverse effector repertoires.</title>
        <authorList>
            <person name="Burstein D."/>
            <person name="Amaro F."/>
            <person name="Zusman T."/>
            <person name="Lifshitz Z."/>
            <person name="Cohen O."/>
            <person name="Gilbert J.A."/>
            <person name="Pupko T."/>
            <person name="Shuman H.A."/>
            <person name="Segal G."/>
        </authorList>
    </citation>
    <scope>NUCLEOTIDE SEQUENCE [LARGE SCALE GENOMIC DNA]</scope>
    <source>
        <strain evidence="1 2">Mt.St.Helens-9</strain>
    </source>
</reference>
<dbReference type="EMBL" id="LNYX01000031">
    <property type="protein sequence ID" value="KTD61844.1"/>
    <property type="molecule type" value="Genomic_DNA"/>
</dbReference>
<evidence type="ECO:0000313" key="1">
    <source>
        <dbReference type="EMBL" id="KTD61844.1"/>
    </source>
</evidence>
<dbReference type="PATRIC" id="fig|452.5.peg.2731"/>
<dbReference type="AlphaFoldDB" id="A0A0W0YY90"/>
<sequence>MRLFSLNLQPNNLMTTASRLCEPKFSQLQMWLIGAIISLNSLNRARYSPHSKT</sequence>
<keyword evidence="2" id="KW-1185">Reference proteome</keyword>
<accession>A0A0W0YY90</accession>
<comment type="caution">
    <text evidence="1">The sequence shown here is derived from an EMBL/GenBank/DDBJ whole genome shotgun (WGS) entry which is preliminary data.</text>
</comment>
<proteinExistence type="predicted"/>
<name>A0A0W0YY90_LEGSP</name>
<dbReference type="Proteomes" id="UP000054877">
    <property type="component" value="Unassembled WGS sequence"/>
</dbReference>
<protein>
    <submittedName>
        <fullName evidence="1">Uncharacterized protein</fullName>
    </submittedName>
</protein>
<gene>
    <name evidence="1" type="ORF">Lspi_2474</name>
</gene>
<evidence type="ECO:0000313" key="2">
    <source>
        <dbReference type="Proteomes" id="UP000054877"/>
    </source>
</evidence>
<organism evidence="1 2">
    <name type="scientific">Legionella spiritensis</name>
    <dbReference type="NCBI Taxonomy" id="452"/>
    <lineage>
        <taxon>Bacteria</taxon>
        <taxon>Pseudomonadati</taxon>
        <taxon>Pseudomonadota</taxon>
        <taxon>Gammaproteobacteria</taxon>
        <taxon>Legionellales</taxon>
        <taxon>Legionellaceae</taxon>
        <taxon>Legionella</taxon>
    </lineage>
</organism>
<dbReference type="STRING" id="452.Lspi_2474"/>